<proteinExistence type="predicted"/>
<dbReference type="EMBL" id="EAAA01001367">
    <property type="status" value="NOT_ANNOTATED_CDS"/>
    <property type="molecule type" value="Genomic_DNA"/>
</dbReference>
<dbReference type="PANTHER" id="PTHR16213:SF78">
    <property type="entry name" value="SELENOPROTEIN N"/>
    <property type="match status" value="1"/>
</dbReference>
<evidence type="ECO:0000256" key="1">
    <source>
        <dbReference type="SAM" id="MobiDB-lite"/>
    </source>
</evidence>
<dbReference type="OMA" id="WESRNVT"/>
<dbReference type="AlphaFoldDB" id="F6PH23"/>
<sequence>MLRNRKSRIKENVKREEKVTANDEKQQADKPTEVPHSISENKKKEPNDKCLTFVVVFAAAVIAIALGLQVYVYSIIQENAKNAAVRQLGQHGLKLFKEYDINKDMQIDPKEFRQLYDFILSEDILKASHEVEEEITKEIFDPSTDEIVQLKADMIPLVLSSMSQTNKNPAFGTPLFHYSKDFSGLVAWKSVKTEQKDLYAKEFKAFLPNNSSQLVGEPYWLIQRPNNPEELTSNRYRYPIPKTKIEKLLHNLLVMFHPRPFVTMRFSPQGAAAVIRAQNQVYLEIVFRFHSEFQLNEPPYLPYWFTPAQFTGRLIIARDGTHVRGFQLYVPNNKKLNVDMEWETNDPNAPENNMEVDIGFLPLMTINQTQPSSPMILNNDDGTSIDRRELIKQGKDIVVEFDEIQWKDDAITTQYAHGQLEKLFFPFKKVDYLPFNEAFKRASVENKLIHQVVLWGALDDQSC</sequence>
<evidence type="ECO:0000313" key="4">
    <source>
        <dbReference type="Ensembl" id="ENSCINP00000013402.3"/>
    </source>
</evidence>
<dbReference type="GO" id="GO:0005509">
    <property type="term" value="F:calcium ion binding"/>
    <property type="evidence" value="ECO:0007669"/>
    <property type="project" value="InterPro"/>
</dbReference>
<reference evidence="4" key="4">
    <citation type="submission" date="2025-09" db="UniProtKB">
        <authorList>
            <consortium name="Ensembl"/>
        </authorList>
    </citation>
    <scope>IDENTIFICATION</scope>
</reference>
<keyword evidence="2" id="KW-1133">Transmembrane helix</keyword>
<dbReference type="Proteomes" id="UP000008144">
    <property type="component" value="Chromosome 2"/>
</dbReference>
<keyword evidence="2" id="KW-0812">Transmembrane</keyword>
<evidence type="ECO:0000259" key="3">
    <source>
        <dbReference type="PROSITE" id="PS50222"/>
    </source>
</evidence>
<dbReference type="STRING" id="7719.ENSCINP00000013402"/>
<protein>
    <recommendedName>
        <fullName evidence="3">EF-hand domain-containing protein</fullName>
    </recommendedName>
</protein>
<dbReference type="GO" id="GO:0048741">
    <property type="term" value="P:skeletal muscle fiber development"/>
    <property type="evidence" value="ECO:0000318"/>
    <property type="project" value="GO_Central"/>
</dbReference>
<keyword evidence="5" id="KW-1185">Reference proteome</keyword>
<reference evidence="4" key="2">
    <citation type="journal article" date="2008" name="Genome Biol.">
        <title>Improved genome assembly and evidence-based global gene model set for the chordate Ciona intestinalis: new insight into intron and operon populations.</title>
        <authorList>
            <person name="Satou Y."/>
            <person name="Mineta K."/>
            <person name="Ogasawara M."/>
            <person name="Sasakura Y."/>
            <person name="Shoguchi E."/>
            <person name="Ueno K."/>
            <person name="Yamada L."/>
            <person name="Matsumoto J."/>
            <person name="Wasserscheid J."/>
            <person name="Dewar K."/>
            <person name="Wiley G.B."/>
            <person name="Macmil S.L."/>
            <person name="Roe B.A."/>
            <person name="Zeller R.W."/>
            <person name="Hastings K.E."/>
            <person name="Lemaire P."/>
            <person name="Lindquist E."/>
            <person name="Endo T."/>
            <person name="Hotta K."/>
            <person name="Inaba K."/>
        </authorList>
    </citation>
    <scope>NUCLEOTIDE SEQUENCE [LARGE SCALE GENOMIC DNA]</scope>
    <source>
        <strain evidence="4">wild type</strain>
    </source>
</reference>
<dbReference type="GO" id="GO:0005789">
    <property type="term" value="C:endoplasmic reticulum membrane"/>
    <property type="evidence" value="ECO:0000318"/>
    <property type="project" value="GO_Central"/>
</dbReference>
<reference evidence="4" key="3">
    <citation type="submission" date="2025-08" db="UniProtKB">
        <authorList>
            <consortium name="Ensembl"/>
        </authorList>
    </citation>
    <scope>IDENTIFICATION</scope>
</reference>
<evidence type="ECO:0000313" key="5">
    <source>
        <dbReference type="Proteomes" id="UP000008144"/>
    </source>
</evidence>
<dbReference type="InParanoid" id="F6PH23"/>
<evidence type="ECO:0000256" key="2">
    <source>
        <dbReference type="SAM" id="Phobius"/>
    </source>
</evidence>
<organism evidence="4 5">
    <name type="scientific">Ciona intestinalis</name>
    <name type="common">Transparent sea squirt</name>
    <name type="synonym">Ascidia intestinalis</name>
    <dbReference type="NCBI Taxonomy" id="7719"/>
    <lineage>
        <taxon>Eukaryota</taxon>
        <taxon>Metazoa</taxon>
        <taxon>Chordata</taxon>
        <taxon>Tunicata</taxon>
        <taxon>Ascidiacea</taxon>
        <taxon>Phlebobranchia</taxon>
        <taxon>Cionidae</taxon>
        <taxon>Ciona</taxon>
    </lineage>
</organism>
<dbReference type="GeneTree" id="ENSGT00940000164027"/>
<dbReference type="HOGENOM" id="CLU_042746_0_0_1"/>
<feature type="compositionally biased region" description="Basic and acidic residues" evidence="1">
    <location>
        <begin position="9"/>
        <end position="43"/>
    </location>
</feature>
<feature type="region of interest" description="Disordered" evidence="1">
    <location>
        <begin position="1"/>
        <end position="43"/>
    </location>
</feature>
<keyword evidence="2" id="KW-0472">Membrane</keyword>
<dbReference type="PROSITE" id="PS50222">
    <property type="entry name" value="EF_HAND_2"/>
    <property type="match status" value="1"/>
</dbReference>
<dbReference type="GO" id="GO:0055074">
    <property type="term" value="P:calcium ion homeostasis"/>
    <property type="evidence" value="ECO:0000318"/>
    <property type="project" value="GO_Central"/>
</dbReference>
<dbReference type="Ensembl" id="ENSCINT00000013402.3">
    <property type="protein sequence ID" value="ENSCINP00000013402.3"/>
    <property type="gene ID" value="ENSCING00000006529.3"/>
</dbReference>
<dbReference type="InterPro" id="IPR002048">
    <property type="entry name" value="EF_hand_dom"/>
</dbReference>
<feature type="domain" description="EF-hand" evidence="3">
    <location>
        <begin position="94"/>
        <end position="122"/>
    </location>
</feature>
<reference evidence="5" key="1">
    <citation type="journal article" date="2002" name="Science">
        <title>The draft genome of Ciona intestinalis: insights into chordate and vertebrate origins.</title>
        <authorList>
            <person name="Dehal P."/>
            <person name="Satou Y."/>
            <person name="Campbell R.K."/>
            <person name="Chapman J."/>
            <person name="Degnan B."/>
            <person name="De Tomaso A."/>
            <person name="Davidson B."/>
            <person name="Di Gregorio A."/>
            <person name="Gelpke M."/>
            <person name="Goodstein D.M."/>
            <person name="Harafuji N."/>
            <person name="Hastings K.E."/>
            <person name="Ho I."/>
            <person name="Hotta K."/>
            <person name="Huang W."/>
            <person name="Kawashima T."/>
            <person name="Lemaire P."/>
            <person name="Martinez D."/>
            <person name="Meinertzhagen I.A."/>
            <person name="Necula S."/>
            <person name="Nonaka M."/>
            <person name="Putnam N."/>
            <person name="Rash S."/>
            <person name="Saiga H."/>
            <person name="Satake M."/>
            <person name="Terry A."/>
            <person name="Yamada L."/>
            <person name="Wang H.G."/>
            <person name="Awazu S."/>
            <person name="Azumi K."/>
            <person name="Boore J."/>
            <person name="Branno M."/>
            <person name="Chin-Bow S."/>
            <person name="DeSantis R."/>
            <person name="Doyle S."/>
            <person name="Francino P."/>
            <person name="Keys D.N."/>
            <person name="Haga S."/>
            <person name="Hayashi H."/>
            <person name="Hino K."/>
            <person name="Imai K.S."/>
            <person name="Inaba K."/>
            <person name="Kano S."/>
            <person name="Kobayashi K."/>
            <person name="Kobayashi M."/>
            <person name="Lee B.I."/>
            <person name="Makabe K.W."/>
            <person name="Manohar C."/>
            <person name="Matassi G."/>
            <person name="Medina M."/>
            <person name="Mochizuki Y."/>
            <person name="Mount S."/>
            <person name="Morishita T."/>
            <person name="Miura S."/>
            <person name="Nakayama A."/>
            <person name="Nishizaka S."/>
            <person name="Nomoto H."/>
            <person name="Ohta F."/>
            <person name="Oishi K."/>
            <person name="Rigoutsos I."/>
            <person name="Sano M."/>
            <person name="Sasaki A."/>
            <person name="Sasakura Y."/>
            <person name="Shoguchi E."/>
            <person name="Shin-i T."/>
            <person name="Spagnuolo A."/>
            <person name="Stainier D."/>
            <person name="Suzuki M.M."/>
            <person name="Tassy O."/>
            <person name="Takatori N."/>
            <person name="Tokuoka M."/>
            <person name="Yagi K."/>
            <person name="Yoshizaki F."/>
            <person name="Wada S."/>
            <person name="Zhang C."/>
            <person name="Hyatt P.D."/>
            <person name="Larimer F."/>
            <person name="Detter C."/>
            <person name="Doggett N."/>
            <person name="Glavina T."/>
            <person name="Hawkins T."/>
            <person name="Richardson P."/>
            <person name="Lucas S."/>
            <person name="Kohara Y."/>
            <person name="Levine M."/>
            <person name="Satoh N."/>
            <person name="Rokhsar D.S."/>
        </authorList>
    </citation>
    <scope>NUCLEOTIDE SEQUENCE [LARGE SCALE GENOMIC DNA]</scope>
</reference>
<name>F6PH23_CIOIN</name>
<feature type="transmembrane region" description="Helical" evidence="2">
    <location>
        <begin position="50"/>
        <end position="72"/>
    </location>
</feature>
<dbReference type="PANTHER" id="PTHR16213">
    <property type="entry name" value="SELENOPROTEIN N"/>
    <property type="match status" value="1"/>
</dbReference>
<accession>F6PH23</accession>